<protein>
    <submittedName>
        <fullName evidence="1">Uncharacterized protein</fullName>
    </submittedName>
</protein>
<organism evidence="1 2">
    <name type="scientific">Scophthalmus maximus</name>
    <name type="common">Turbot</name>
    <name type="synonym">Psetta maxima</name>
    <dbReference type="NCBI Taxonomy" id="52904"/>
    <lineage>
        <taxon>Eukaryota</taxon>
        <taxon>Metazoa</taxon>
        <taxon>Chordata</taxon>
        <taxon>Craniata</taxon>
        <taxon>Vertebrata</taxon>
        <taxon>Euteleostomi</taxon>
        <taxon>Actinopterygii</taxon>
        <taxon>Neopterygii</taxon>
        <taxon>Teleostei</taxon>
        <taxon>Neoteleostei</taxon>
        <taxon>Acanthomorphata</taxon>
        <taxon>Carangaria</taxon>
        <taxon>Pleuronectiformes</taxon>
        <taxon>Pleuronectoidei</taxon>
        <taxon>Scophthalmidae</taxon>
        <taxon>Scophthalmus</taxon>
    </lineage>
</organism>
<dbReference type="Proteomes" id="UP000438429">
    <property type="component" value="Unassembled WGS sequence"/>
</dbReference>
<reference evidence="1 2" key="1">
    <citation type="submission" date="2019-06" db="EMBL/GenBank/DDBJ databases">
        <title>Draft genomes of female and male turbot (Scophthalmus maximus).</title>
        <authorList>
            <person name="Xu H."/>
            <person name="Xu X.-W."/>
            <person name="Shao C."/>
            <person name="Chen S."/>
        </authorList>
    </citation>
    <scope>NUCLEOTIDE SEQUENCE [LARGE SCALE GENOMIC DNA]</scope>
    <source>
        <strain evidence="1">Ysfricsl-2016a</strain>
        <tissue evidence="1">Blood</tissue>
    </source>
</reference>
<name>A0A6A4S4P2_SCOMX</name>
<evidence type="ECO:0000313" key="1">
    <source>
        <dbReference type="EMBL" id="KAF0029323.1"/>
    </source>
</evidence>
<evidence type="ECO:0000313" key="2">
    <source>
        <dbReference type="Proteomes" id="UP000438429"/>
    </source>
</evidence>
<dbReference type="EMBL" id="VEVO01000016">
    <property type="protein sequence ID" value="KAF0029323.1"/>
    <property type="molecule type" value="Genomic_DNA"/>
</dbReference>
<dbReference type="AlphaFoldDB" id="A0A6A4S4P2"/>
<proteinExistence type="predicted"/>
<gene>
    <name evidence="1" type="ORF">F2P81_018428</name>
</gene>
<comment type="caution">
    <text evidence="1">The sequence shown here is derived from an EMBL/GenBank/DDBJ whole genome shotgun (WGS) entry which is preliminary data.</text>
</comment>
<accession>A0A6A4S4P2</accession>
<sequence>MLSGSRCCCPPQREERLRDADGECRGDCQTAYACFYNVSNRHPFLVSKDDYSHYFAHLYLHLGKLERLTKEMIIKYRRTQTV</sequence>